<comment type="caution">
    <text evidence="2">The sequence shown here is derived from an EMBL/GenBank/DDBJ whole genome shotgun (WGS) entry which is preliminary data.</text>
</comment>
<dbReference type="PROSITE" id="PS50003">
    <property type="entry name" value="PH_DOMAIN"/>
    <property type="match status" value="1"/>
</dbReference>
<dbReference type="SMART" id="SM00233">
    <property type="entry name" value="PH"/>
    <property type="match status" value="1"/>
</dbReference>
<feature type="domain" description="PH" evidence="1">
    <location>
        <begin position="17"/>
        <end position="125"/>
    </location>
</feature>
<protein>
    <recommendedName>
        <fullName evidence="1">PH domain-containing protein</fullName>
    </recommendedName>
</protein>
<reference evidence="2 3" key="1">
    <citation type="submission" date="2024-11" db="EMBL/GenBank/DDBJ databases">
        <title>Adaptive evolution of stress response genes in parasites aligns with host niche diversity.</title>
        <authorList>
            <person name="Hahn C."/>
            <person name="Resl P."/>
        </authorList>
    </citation>
    <scope>NUCLEOTIDE SEQUENCE [LARGE SCALE GENOMIC DNA]</scope>
    <source>
        <strain evidence="2">EGGRZ-B1_66</strain>
        <tissue evidence="2">Body</tissue>
    </source>
</reference>
<name>A0ABD2QLY0_9PLAT</name>
<dbReference type="Gene3D" id="2.30.29.30">
    <property type="entry name" value="Pleckstrin-homology domain (PH domain)/Phosphotyrosine-binding domain (PTB)"/>
    <property type="match status" value="1"/>
</dbReference>
<dbReference type="AlphaFoldDB" id="A0ABD2QLY0"/>
<dbReference type="InterPro" id="IPR001849">
    <property type="entry name" value="PH_domain"/>
</dbReference>
<accession>A0ABD2QLY0</accession>
<dbReference type="SUPFAM" id="SSF50729">
    <property type="entry name" value="PH domain-like"/>
    <property type="match status" value="1"/>
</dbReference>
<sequence length="146" mass="16818">MVLKRSSSENNHKSPTWDDMTGWLKLKRGHGSKLKASKRRFFVLNANHISWYTGPDKLRLVGTLAFNNPSINYECTEDSMTFPFVIKSDDLKRCTDGKDPLELNVEASSKEERQCWIRAIYKNAYLDKGGGELFFKNNNPSRPELE</sequence>
<organism evidence="2 3">
    <name type="scientific">Cichlidogyrus casuarinus</name>
    <dbReference type="NCBI Taxonomy" id="1844966"/>
    <lineage>
        <taxon>Eukaryota</taxon>
        <taxon>Metazoa</taxon>
        <taxon>Spiralia</taxon>
        <taxon>Lophotrochozoa</taxon>
        <taxon>Platyhelminthes</taxon>
        <taxon>Monogenea</taxon>
        <taxon>Monopisthocotylea</taxon>
        <taxon>Dactylogyridea</taxon>
        <taxon>Ancyrocephalidae</taxon>
        <taxon>Cichlidogyrus</taxon>
    </lineage>
</organism>
<proteinExistence type="predicted"/>
<gene>
    <name evidence="2" type="ORF">Ciccas_000799</name>
</gene>
<evidence type="ECO:0000313" key="3">
    <source>
        <dbReference type="Proteomes" id="UP001626550"/>
    </source>
</evidence>
<dbReference type="EMBL" id="JBJKFK010000046">
    <property type="protein sequence ID" value="KAL3320535.1"/>
    <property type="molecule type" value="Genomic_DNA"/>
</dbReference>
<dbReference type="Proteomes" id="UP001626550">
    <property type="component" value="Unassembled WGS sequence"/>
</dbReference>
<dbReference type="InterPro" id="IPR011993">
    <property type="entry name" value="PH-like_dom_sf"/>
</dbReference>
<evidence type="ECO:0000259" key="1">
    <source>
        <dbReference type="PROSITE" id="PS50003"/>
    </source>
</evidence>
<dbReference type="Pfam" id="PF00169">
    <property type="entry name" value="PH"/>
    <property type="match status" value="1"/>
</dbReference>
<keyword evidence="3" id="KW-1185">Reference proteome</keyword>
<evidence type="ECO:0000313" key="2">
    <source>
        <dbReference type="EMBL" id="KAL3320535.1"/>
    </source>
</evidence>